<evidence type="ECO:0000259" key="2">
    <source>
        <dbReference type="Pfam" id="PF02900"/>
    </source>
</evidence>
<sequence>MIIGSGFSYHDTQGMRSGAGAETSATFDRWLNDTLVGSPPDERRQRLMNWSAAPAARAAHPREDHLIPLMVAVGAAGNDIGTRVYHQSDFMGKITVSSYRFGAPVVQRAE</sequence>
<dbReference type="InterPro" id="IPR004183">
    <property type="entry name" value="Xdiol_dOase_suB"/>
</dbReference>
<protein>
    <recommendedName>
        <fullName evidence="2">Extradiol ring-cleavage dioxygenase class III enzyme subunit B domain-containing protein</fullName>
    </recommendedName>
</protein>
<accession>A0ABZ0WQ54</accession>
<reference evidence="3 4" key="1">
    <citation type="submission" date="2023-12" db="EMBL/GenBank/DDBJ databases">
        <title>Genome sequencing and assembly of bacterial species from a model synthetic community.</title>
        <authorList>
            <person name="Hogle S.L."/>
        </authorList>
    </citation>
    <scope>NUCLEOTIDE SEQUENCE [LARGE SCALE GENOMIC DNA]</scope>
    <source>
        <strain evidence="3 4">HAMBI 2494</strain>
    </source>
</reference>
<dbReference type="Proteomes" id="UP001325479">
    <property type="component" value="Chromosome"/>
</dbReference>
<dbReference type="Pfam" id="PF02900">
    <property type="entry name" value="LigB"/>
    <property type="match status" value="1"/>
</dbReference>
<dbReference type="PANTHER" id="PTHR30096:SF0">
    <property type="entry name" value="4,5-DOPA DIOXYGENASE EXTRADIOL-LIKE PROTEIN"/>
    <property type="match status" value="1"/>
</dbReference>
<organism evidence="3 4">
    <name type="scientific">Paraburkholderia kururiensis</name>
    <dbReference type="NCBI Taxonomy" id="984307"/>
    <lineage>
        <taxon>Bacteria</taxon>
        <taxon>Pseudomonadati</taxon>
        <taxon>Pseudomonadota</taxon>
        <taxon>Betaproteobacteria</taxon>
        <taxon>Burkholderiales</taxon>
        <taxon>Burkholderiaceae</taxon>
        <taxon>Paraburkholderia</taxon>
    </lineage>
</organism>
<evidence type="ECO:0000313" key="3">
    <source>
        <dbReference type="EMBL" id="WQD79483.1"/>
    </source>
</evidence>
<dbReference type="EMBL" id="CP139965">
    <property type="protein sequence ID" value="WQD79483.1"/>
    <property type="molecule type" value="Genomic_DNA"/>
</dbReference>
<dbReference type="RefSeq" id="WP_232833626.1">
    <property type="nucleotide sequence ID" value="NZ_CP139965.1"/>
</dbReference>
<gene>
    <name evidence="3" type="ORF">U0042_07255</name>
</gene>
<keyword evidence="1" id="KW-0560">Oxidoreductase</keyword>
<evidence type="ECO:0000313" key="4">
    <source>
        <dbReference type="Proteomes" id="UP001325479"/>
    </source>
</evidence>
<feature type="domain" description="Extradiol ring-cleavage dioxygenase class III enzyme subunit B" evidence="2">
    <location>
        <begin position="2"/>
        <end position="95"/>
    </location>
</feature>
<evidence type="ECO:0000256" key="1">
    <source>
        <dbReference type="ARBA" id="ARBA00023002"/>
    </source>
</evidence>
<dbReference type="Gene3D" id="3.40.830.10">
    <property type="entry name" value="LigB-like"/>
    <property type="match status" value="1"/>
</dbReference>
<dbReference type="SUPFAM" id="SSF53213">
    <property type="entry name" value="LigB-like"/>
    <property type="match status" value="1"/>
</dbReference>
<name>A0ABZ0WQ54_9BURK</name>
<dbReference type="PANTHER" id="PTHR30096">
    <property type="entry name" value="4,5-DOPA DIOXYGENASE EXTRADIOL-LIKE PROTEIN"/>
    <property type="match status" value="1"/>
</dbReference>
<keyword evidence="4" id="KW-1185">Reference proteome</keyword>
<proteinExistence type="predicted"/>